<protein>
    <recommendedName>
        <fullName evidence="8">PARP catalytic domain-containing protein</fullName>
    </recommendedName>
</protein>
<organism evidence="9 10">
    <name type="scientific">Salarias fasciatus</name>
    <name type="common">Jewelled blenny</name>
    <name type="synonym">Blennius fasciatus</name>
    <dbReference type="NCBI Taxonomy" id="181472"/>
    <lineage>
        <taxon>Eukaryota</taxon>
        <taxon>Metazoa</taxon>
        <taxon>Chordata</taxon>
        <taxon>Craniata</taxon>
        <taxon>Vertebrata</taxon>
        <taxon>Euteleostomi</taxon>
        <taxon>Actinopterygii</taxon>
        <taxon>Neopterygii</taxon>
        <taxon>Teleostei</taxon>
        <taxon>Neoteleostei</taxon>
        <taxon>Acanthomorphata</taxon>
        <taxon>Ovalentaria</taxon>
        <taxon>Blenniimorphae</taxon>
        <taxon>Blenniiformes</taxon>
        <taxon>Blennioidei</taxon>
        <taxon>Blenniidae</taxon>
        <taxon>Salariinae</taxon>
        <taxon>Salarias</taxon>
    </lineage>
</organism>
<name>A0A672IF74_SALFA</name>
<dbReference type="InterPro" id="IPR052056">
    <property type="entry name" value="Mono-ARTD/PARP"/>
</dbReference>
<proteinExistence type="inferred from homology"/>
<dbReference type="GO" id="GO:0003714">
    <property type="term" value="F:transcription corepressor activity"/>
    <property type="evidence" value="ECO:0007669"/>
    <property type="project" value="TreeGrafter"/>
</dbReference>
<feature type="compositionally biased region" description="Polar residues" evidence="7">
    <location>
        <begin position="1"/>
        <end position="12"/>
    </location>
</feature>
<dbReference type="GO" id="GO:0010629">
    <property type="term" value="P:negative regulation of gene expression"/>
    <property type="evidence" value="ECO:0007669"/>
    <property type="project" value="TreeGrafter"/>
</dbReference>
<dbReference type="PANTHER" id="PTHR14453">
    <property type="entry name" value="PARP/ZINC FINGER CCCH TYPE DOMAIN CONTAINING PROTEIN"/>
    <property type="match status" value="1"/>
</dbReference>
<evidence type="ECO:0000256" key="3">
    <source>
        <dbReference type="ARBA" id="ARBA00022679"/>
    </source>
</evidence>
<comment type="similarity">
    <text evidence="6">Belongs to the ARTD/PARP family.</text>
</comment>
<dbReference type="GO" id="GO:0044389">
    <property type="term" value="F:ubiquitin-like protein ligase binding"/>
    <property type="evidence" value="ECO:0007669"/>
    <property type="project" value="TreeGrafter"/>
</dbReference>
<dbReference type="Ensembl" id="ENSSFAT00005041077.1">
    <property type="protein sequence ID" value="ENSSFAP00005039605.1"/>
    <property type="gene ID" value="ENSSFAG00005019804.1"/>
</dbReference>
<accession>A0A672IF74</accession>
<keyword evidence="10" id="KW-1185">Reference proteome</keyword>
<dbReference type="Gene3D" id="3.90.228.10">
    <property type="match status" value="1"/>
</dbReference>
<evidence type="ECO:0000313" key="10">
    <source>
        <dbReference type="Proteomes" id="UP000472267"/>
    </source>
</evidence>
<dbReference type="GO" id="GO:1990404">
    <property type="term" value="F:NAD+-protein mono-ADP-ribosyltransferase activity"/>
    <property type="evidence" value="ECO:0007669"/>
    <property type="project" value="TreeGrafter"/>
</dbReference>
<evidence type="ECO:0000256" key="2">
    <source>
        <dbReference type="ARBA" id="ARBA00022676"/>
    </source>
</evidence>
<dbReference type="GO" id="GO:0070212">
    <property type="term" value="P:protein poly-ADP-ribosylation"/>
    <property type="evidence" value="ECO:0007669"/>
    <property type="project" value="TreeGrafter"/>
</dbReference>
<reference evidence="9" key="1">
    <citation type="submission" date="2019-06" db="EMBL/GenBank/DDBJ databases">
        <authorList>
            <consortium name="Wellcome Sanger Institute Data Sharing"/>
        </authorList>
    </citation>
    <scope>NUCLEOTIDE SEQUENCE [LARGE SCALE GENOMIC DNA]</scope>
</reference>
<evidence type="ECO:0000256" key="1">
    <source>
        <dbReference type="ARBA" id="ARBA00004123"/>
    </source>
</evidence>
<dbReference type="AlphaFoldDB" id="A0A672IF74"/>
<dbReference type="GO" id="GO:0005737">
    <property type="term" value="C:cytoplasm"/>
    <property type="evidence" value="ECO:0007669"/>
    <property type="project" value="TreeGrafter"/>
</dbReference>
<comment type="subcellular location">
    <subcellularLocation>
        <location evidence="1">Nucleus</location>
    </subcellularLocation>
</comment>
<evidence type="ECO:0000313" key="9">
    <source>
        <dbReference type="Ensembl" id="ENSSFAP00005039605.1"/>
    </source>
</evidence>
<dbReference type="Proteomes" id="UP000472267">
    <property type="component" value="Chromosome 16"/>
</dbReference>
<dbReference type="PROSITE" id="PS51059">
    <property type="entry name" value="PARP_CATALYTIC"/>
    <property type="match status" value="1"/>
</dbReference>
<feature type="region of interest" description="Disordered" evidence="7">
    <location>
        <begin position="1"/>
        <end position="36"/>
    </location>
</feature>
<keyword evidence="3" id="KW-0808">Transferase</keyword>
<dbReference type="InParanoid" id="A0A672IF74"/>
<dbReference type="PANTHER" id="PTHR14453:SF70">
    <property type="entry name" value="PROTEIN MONO-ADP-RIBOSYLTRANSFERASE PARP9"/>
    <property type="match status" value="1"/>
</dbReference>
<dbReference type="InterPro" id="IPR012317">
    <property type="entry name" value="Poly(ADP-ribose)pol_cat_dom"/>
</dbReference>
<evidence type="ECO:0000256" key="5">
    <source>
        <dbReference type="ARBA" id="ARBA00023242"/>
    </source>
</evidence>
<dbReference type="SUPFAM" id="SSF56399">
    <property type="entry name" value="ADP-ribosylation"/>
    <property type="match status" value="1"/>
</dbReference>
<sequence>MESLKSQQSTANVPLALANPDESRSKKAGTPHISLMGPSAESIREAKRWLSDLFRSSDHITIQNNFIQHFSGQEYQQLAWFIQDGVSVEEFFTKGHACISLNSESQESVTEAALQVEAMLQEVQKAFVKEETKEIQLMTQSEVLFCDRKPVDVSSHEFIDVVKPFKNSLLSPVKVEKVENTALDILFGLKQSQLQCNSTRKMYQCIPAQFCNMISRVGFHAEIAPPEAPDFGEGIYFAATVEKARDLWRGSKEEYLYFVEAVVLEGNSTRGKPGLIFPPSDSQGSFNSVNGGKEIVVIFSGYQALPRYIITCGK</sequence>
<feature type="domain" description="PARP catalytic" evidence="8">
    <location>
        <begin position="131"/>
        <end position="314"/>
    </location>
</feature>
<keyword evidence="4" id="KW-0520">NAD</keyword>
<dbReference type="GO" id="GO:0005634">
    <property type="term" value="C:nucleus"/>
    <property type="evidence" value="ECO:0007669"/>
    <property type="project" value="UniProtKB-SubCell"/>
</dbReference>
<dbReference type="OMA" id="VEAMCCK"/>
<dbReference type="GO" id="GO:0003950">
    <property type="term" value="F:NAD+ poly-ADP-ribosyltransferase activity"/>
    <property type="evidence" value="ECO:0007669"/>
    <property type="project" value="InterPro"/>
</dbReference>
<dbReference type="GO" id="GO:0060335">
    <property type="term" value="P:positive regulation of type II interferon-mediated signaling pathway"/>
    <property type="evidence" value="ECO:0007669"/>
    <property type="project" value="TreeGrafter"/>
</dbReference>
<reference evidence="9" key="2">
    <citation type="submission" date="2025-08" db="UniProtKB">
        <authorList>
            <consortium name="Ensembl"/>
        </authorList>
    </citation>
    <scope>IDENTIFICATION</scope>
</reference>
<evidence type="ECO:0000259" key="8">
    <source>
        <dbReference type="PROSITE" id="PS51059"/>
    </source>
</evidence>
<evidence type="ECO:0000256" key="6">
    <source>
        <dbReference type="ARBA" id="ARBA00024347"/>
    </source>
</evidence>
<evidence type="ECO:0000256" key="4">
    <source>
        <dbReference type="ARBA" id="ARBA00023027"/>
    </source>
</evidence>
<keyword evidence="2" id="KW-0328">Glycosyltransferase</keyword>
<evidence type="ECO:0000256" key="7">
    <source>
        <dbReference type="SAM" id="MobiDB-lite"/>
    </source>
</evidence>
<keyword evidence="5" id="KW-0539">Nucleus</keyword>
<reference evidence="9" key="3">
    <citation type="submission" date="2025-09" db="UniProtKB">
        <authorList>
            <consortium name="Ensembl"/>
        </authorList>
    </citation>
    <scope>IDENTIFICATION</scope>
</reference>
<gene>
    <name evidence="9" type="primary">LOC115403063</name>
</gene>